<dbReference type="InterPro" id="IPR036388">
    <property type="entry name" value="WH-like_DNA-bd_sf"/>
</dbReference>
<dbReference type="InterPro" id="IPR036390">
    <property type="entry name" value="WH_DNA-bd_sf"/>
</dbReference>
<dbReference type="PROSITE" id="PS50987">
    <property type="entry name" value="HTH_ARSR_2"/>
    <property type="match status" value="1"/>
</dbReference>
<protein>
    <submittedName>
        <fullName evidence="5">Transcriptional regulator</fullName>
    </submittedName>
</protein>
<organism evidence="5 6">
    <name type="scientific">Lentzea cavernae</name>
    <dbReference type="NCBI Taxonomy" id="2020703"/>
    <lineage>
        <taxon>Bacteria</taxon>
        <taxon>Bacillati</taxon>
        <taxon>Actinomycetota</taxon>
        <taxon>Actinomycetes</taxon>
        <taxon>Pseudonocardiales</taxon>
        <taxon>Pseudonocardiaceae</taxon>
        <taxon>Lentzea</taxon>
    </lineage>
</organism>
<evidence type="ECO:0000259" key="4">
    <source>
        <dbReference type="PROSITE" id="PS50987"/>
    </source>
</evidence>
<dbReference type="SUPFAM" id="SSF46785">
    <property type="entry name" value="Winged helix' DNA-binding domain"/>
    <property type="match status" value="1"/>
</dbReference>
<dbReference type="Proteomes" id="UP000605568">
    <property type="component" value="Unassembled WGS sequence"/>
</dbReference>
<dbReference type="SMART" id="SM00418">
    <property type="entry name" value="HTH_ARSR"/>
    <property type="match status" value="1"/>
</dbReference>
<accession>A0ABQ3MMJ6</accession>
<dbReference type="EMBL" id="BNAR01000008">
    <property type="protein sequence ID" value="GHH48253.1"/>
    <property type="molecule type" value="Genomic_DNA"/>
</dbReference>
<dbReference type="Gene3D" id="1.10.10.10">
    <property type="entry name" value="Winged helix-like DNA-binding domain superfamily/Winged helix DNA-binding domain"/>
    <property type="match status" value="1"/>
</dbReference>
<proteinExistence type="predicted"/>
<keyword evidence="3" id="KW-0804">Transcription</keyword>
<keyword evidence="6" id="KW-1185">Reference proteome</keyword>
<dbReference type="InterPro" id="IPR001845">
    <property type="entry name" value="HTH_ArsR_DNA-bd_dom"/>
</dbReference>
<evidence type="ECO:0000313" key="5">
    <source>
        <dbReference type="EMBL" id="GHH48253.1"/>
    </source>
</evidence>
<dbReference type="PANTHER" id="PTHR33154:SF33">
    <property type="entry name" value="TRANSCRIPTIONAL REPRESSOR SDPR"/>
    <property type="match status" value="1"/>
</dbReference>
<dbReference type="NCBIfam" id="NF033788">
    <property type="entry name" value="HTH_metalloreg"/>
    <property type="match status" value="1"/>
</dbReference>
<dbReference type="InterPro" id="IPR011991">
    <property type="entry name" value="ArsR-like_HTH"/>
</dbReference>
<keyword evidence="2" id="KW-0238">DNA-binding</keyword>
<evidence type="ECO:0000256" key="1">
    <source>
        <dbReference type="ARBA" id="ARBA00023015"/>
    </source>
</evidence>
<reference evidence="6" key="1">
    <citation type="journal article" date="2019" name="Int. J. Syst. Evol. Microbiol.">
        <title>The Global Catalogue of Microorganisms (GCM) 10K type strain sequencing project: providing services to taxonomists for standard genome sequencing and annotation.</title>
        <authorList>
            <consortium name="The Broad Institute Genomics Platform"/>
            <consortium name="The Broad Institute Genome Sequencing Center for Infectious Disease"/>
            <person name="Wu L."/>
            <person name="Ma J."/>
        </authorList>
    </citation>
    <scope>NUCLEOTIDE SEQUENCE [LARGE SCALE GENOMIC DNA]</scope>
    <source>
        <strain evidence="6">CGMCC 4.7367</strain>
    </source>
</reference>
<dbReference type="Pfam" id="PF12840">
    <property type="entry name" value="HTH_20"/>
    <property type="match status" value="1"/>
</dbReference>
<feature type="domain" description="HTH arsR-type" evidence="4">
    <location>
        <begin position="1"/>
        <end position="93"/>
    </location>
</feature>
<dbReference type="CDD" id="cd00090">
    <property type="entry name" value="HTH_ARSR"/>
    <property type="match status" value="1"/>
</dbReference>
<evidence type="ECO:0000256" key="3">
    <source>
        <dbReference type="ARBA" id="ARBA00023163"/>
    </source>
</evidence>
<comment type="caution">
    <text evidence="5">The sequence shown here is derived from an EMBL/GenBank/DDBJ whole genome shotgun (WGS) entry which is preliminary data.</text>
</comment>
<sequence length="105" mass="11238">MRVSQVDDVLAALADPMRRRVLDLVAAKGPVSASTLAGELPVSRQAIVKHLAVLERAGLVASERAGRENNFSVRSSALDATATWMSSLASQWDRRLAAIKKIAEA</sequence>
<gene>
    <name evidence="5" type="ORF">GCM10017774_53910</name>
</gene>
<keyword evidence="1" id="KW-0805">Transcription regulation</keyword>
<evidence type="ECO:0000313" key="6">
    <source>
        <dbReference type="Proteomes" id="UP000605568"/>
    </source>
</evidence>
<evidence type="ECO:0000256" key="2">
    <source>
        <dbReference type="ARBA" id="ARBA00023125"/>
    </source>
</evidence>
<dbReference type="PANTHER" id="PTHR33154">
    <property type="entry name" value="TRANSCRIPTIONAL REGULATOR, ARSR FAMILY"/>
    <property type="match status" value="1"/>
</dbReference>
<name>A0ABQ3MMJ6_9PSEU</name>
<dbReference type="PRINTS" id="PR00778">
    <property type="entry name" value="HTHARSR"/>
</dbReference>
<dbReference type="InterPro" id="IPR051081">
    <property type="entry name" value="HTH_MetalResp_TranReg"/>
</dbReference>